<reference evidence="2" key="1">
    <citation type="submission" date="2022-06" db="EMBL/GenBank/DDBJ databases">
        <authorList>
            <person name="Sun Q."/>
        </authorList>
    </citation>
    <scope>NUCLEOTIDE SEQUENCE</scope>
    <source>
        <strain evidence="2">S101</strain>
    </source>
</reference>
<feature type="transmembrane region" description="Helical" evidence="1">
    <location>
        <begin position="163"/>
        <end position="180"/>
    </location>
</feature>
<keyword evidence="1" id="KW-0812">Transmembrane</keyword>
<organism evidence="2 3">
    <name type="scientific">Ciceribacter sichuanensis</name>
    <dbReference type="NCBI Taxonomy" id="2949647"/>
    <lineage>
        <taxon>Bacteria</taxon>
        <taxon>Pseudomonadati</taxon>
        <taxon>Pseudomonadota</taxon>
        <taxon>Alphaproteobacteria</taxon>
        <taxon>Hyphomicrobiales</taxon>
        <taxon>Rhizobiaceae</taxon>
        <taxon>Ciceribacter</taxon>
    </lineage>
</organism>
<evidence type="ECO:0000313" key="3">
    <source>
        <dbReference type="Proteomes" id="UP001155380"/>
    </source>
</evidence>
<protein>
    <recommendedName>
        <fullName evidence="4">HdeD family acid-resistance protein</fullName>
    </recommendedName>
</protein>
<evidence type="ECO:0008006" key="4">
    <source>
        <dbReference type="Google" id="ProtNLM"/>
    </source>
</evidence>
<name>A0AAJ1BZS0_9HYPH</name>
<proteinExistence type="predicted"/>
<evidence type="ECO:0000313" key="2">
    <source>
        <dbReference type="EMBL" id="MCO5959141.1"/>
    </source>
</evidence>
<keyword evidence="1" id="KW-1133">Transmembrane helix</keyword>
<feature type="transmembrane region" description="Helical" evidence="1">
    <location>
        <begin position="79"/>
        <end position="97"/>
    </location>
</feature>
<keyword evidence="1" id="KW-0472">Membrane</keyword>
<gene>
    <name evidence="2" type="ORF">NBH21_20365</name>
</gene>
<dbReference type="EMBL" id="JAMXLX010000007">
    <property type="protein sequence ID" value="MCO5959141.1"/>
    <property type="molecule type" value="Genomic_DNA"/>
</dbReference>
<evidence type="ECO:0000256" key="1">
    <source>
        <dbReference type="SAM" id="Phobius"/>
    </source>
</evidence>
<comment type="caution">
    <text evidence="2">The sequence shown here is derived from an EMBL/GenBank/DDBJ whole genome shotgun (WGS) entry which is preliminary data.</text>
</comment>
<feature type="transmembrane region" description="Helical" evidence="1">
    <location>
        <begin position="134"/>
        <end position="151"/>
    </location>
</feature>
<dbReference type="AlphaFoldDB" id="A0AAJ1BZS0"/>
<accession>A0AAJ1BZS0</accession>
<feature type="transmembrane region" description="Helical" evidence="1">
    <location>
        <begin position="192"/>
        <end position="212"/>
    </location>
</feature>
<feature type="transmembrane region" description="Helical" evidence="1">
    <location>
        <begin position="104"/>
        <end position="122"/>
    </location>
</feature>
<dbReference type="RefSeq" id="WP_250914275.1">
    <property type="nucleotide sequence ID" value="NZ_JAMXLX010000007.1"/>
</dbReference>
<feature type="transmembrane region" description="Helical" evidence="1">
    <location>
        <begin position="49"/>
        <end position="67"/>
    </location>
</feature>
<sequence>MSVRFPYLGHQPGRALSAARVPAVFDVIHQAVSSRRRIIVNRFRQPSDWIRIVALGILLVDLAVLSFMNTLTRWGMNGYWPGMGAMFGGLLTGIIIIRLSRPELYLDWIAAGILQISLGLMLSRDAQLVAPSEFALFCLVFVALGTLRLWIGATLEPGKGTASLMAGGLTSLFCVGWAILERFAAIGVAWDVIVATDLLLTGSSIVGFGLALRHPPSTML</sequence>
<dbReference type="Proteomes" id="UP001155380">
    <property type="component" value="Unassembled WGS sequence"/>
</dbReference>